<evidence type="ECO:0000313" key="1">
    <source>
        <dbReference type="EMBL" id="KAJ8631232.1"/>
    </source>
</evidence>
<evidence type="ECO:0000313" key="2">
    <source>
        <dbReference type="Proteomes" id="UP001234297"/>
    </source>
</evidence>
<sequence length="97" mass="10911">MKNNPLHLDMMPTLETFPGVKIITIESQTEKKLPGLFTNKLISLLELGKERATGESENKVQLVPKNQDEKVIALHHDKLGSKLTRFKAKQRSTPPPP</sequence>
<organism evidence="1 2">
    <name type="scientific">Persea americana</name>
    <name type="common">Avocado</name>
    <dbReference type="NCBI Taxonomy" id="3435"/>
    <lineage>
        <taxon>Eukaryota</taxon>
        <taxon>Viridiplantae</taxon>
        <taxon>Streptophyta</taxon>
        <taxon>Embryophyta</taxon>
        <taxon>Tracheophyta</taxon>
        <taxon>Spermatophyta</taxon>
        <taxon>Magnoliopsida</taxon>
        <taxon>Magnoliidae</taxon>
        <taxon>Laurales</taxon>
        <taxon>Lauraceae</taxon>
        <taxon>Persea</taxon>
    </lineage>
</organism>
<protein>
    <submittedName>
        <fullName evidence="1">Uncharacterized protein</fullName>
    </submittedName>
</protein>
<proteinExistence type="predicted"/>
<dbReference type="EMBL" id="CM056815">
    <property type="protein sequence ID" value="KAJ8631232.1"/>
    <property type="molecule type" value="Genomic_DNA"/>
</dbReference>
<name>A0ACC2LDP1_PERAE</name>
<accession>A0ACC2LDP1</accession>
<gene>
    <name evidence="1" type="ORF">MRB53_024555</name>
</gene>
<reference evidence="1 2" key="1">
    <citation type="journal article" date="2022" name="Hortic Res">
        <title>A haplotype resolved chromosomal level avocado genome allows analysis of novel avocado genes.</title>
        <authorList>
            <person name="Nath O."/>
            <person name="Fletcher S.J."/>
            <person name="Hayward A."/>
            <person name="Shaw L.M."/>
            <person name="Masouleh A.K."/>
            <person name="Furtado A."/>
            <person name="Henry R.J."/>
            <person name="Mitter N."/>
        </authorList>
    </citation>
    <scope>NUCLEOTIDE SEQUENCE [LARGE SCALE GENOMIC DNA]</scope>
    <source>
        <strain evidence="2">cv. Hass</strain>
    </source>
</reference>
<comment type="caution">
    <text evidence="1">The sequence shown here is derived from an EMBL/GenBank/DDBJ whole genome shotgun (WGS) entry which is preliminary data.</text>
</comment>
<keyword evidence="2" id="KW-1185">Reference proteome</keyword>
<dbReference type="Proteomes" id="UP001234297">
    <property type="component" value="Chromosome 7"/>
</dbReference>